<protein>
    <submittedName>
        <fullName evidence="2">Uncharacterized protein</fullName>
    </submittedName>
</protein>
<dbReference type="Proteomes" id="UP000887116">
    <property type="component" value="Unassembled WGS sequence"/>
</dbReference>
<keyword evidence="3" id="KW-1185">Reference proteome</keyword>
<evidence type="ECO:0000313" key="3">
    <source>
        <dbReference type="Proteomes" id="UP000887116"/>
    </source>
</evidence>
<dbReference type="EMBL" id="BMAO01018327">
    <property type="protein sequence ID" value="GFR22679.1"/>
    <property type="molecule type" value="Genomic_DNA"/>
</dbReference>
<accession>A0A8X6HFJ2</accession>
<sequence>MFFGEKNIFSLPFYIWILELEYLNFCLKNVQDEEMQEMNGAGSFPLEAPGETKGSCDRTPGERSILARFLNVCGKGMPHDQPIRETLLEAKGSKRKVNLNGDQ</sequence>
<reference evidence="2" key="1">
    <citation type="submission" date="2020-07" db="EMBL/GenBank/DDBJ databases">
        <title>Multicomponent nature underlies the extraordinary mechanical properties of spider dragline silk.</title>
        <authorList>
            <person name="Kono N."/>
            <person name="Nakamura H."/>
            <person name="Mori M."/>
            <person name="Yoshida Y."/>
            <person name="Ohtoshi R."/>
            <person name="Malay A.D."/>
            <person name="Moran D.A.P."/>
            <person name="Tomita M."/>
            <person name="Numata K."/>
            <person name="Arakawa K."/>
        </authorList>
    </citation>
    <scope>NUCLEOTIDE SEQUENCE</scope>
</reference>
<name>A0A8X6HFJ2_TRICU</name>
<comment type="caution">
    <text evidence="2">The sequence shown here is derived from an EMBL/GenBank/DDBJ whole genome shotgun (WGS) entry which is preliminary data.</text>
</comment>
<feature type="region of interest" description="Disordered" evidence="1">
    <location>
        <begin position="40"/>
        <end position="59"/>
    </location>
</feature>
<dbReference type="AlphaFoldDB" id="A0A8X6HFJ2"/>
<evidence type="ECO:0000256" key="1">
    <source>
        <dbReference type="SAM" id="MobiDB-lite"/>
    </source>
</evidence>
<gene>
    <name evidence="2" type="ORF">TNCT_227651</name>
</gene>
<organism evidence="2 3">
    <name type="scientific">Trichonephila clavata</name>
    <name type="common">Joro spider</name>
    <name type="synonym">Nephila clavata</name>
    <dbReference type="NCBI Taxonomy" id="2740835"/>
    <lineage>
        <taxon>Eukaryota</taxon>
        <taxon>Metazoa</taxon>
        <taxon>Ecdysozoa</taxon>
        <taxon>Arthropoda</taxon>
        <taxon>Chelicerata</taxon>
        <taxon>Arachnida</taxon>
        <taxon>Araneae</taxon>
        <taxon>Araneomorphae</taxon>
        <taxon>Entelegynae</taxon>
        <taxon>Araneoidea</taxon>
        <taxon>Nephilidae</taxon>
        <taxon>Trichonephila</taxon>
    </lineage>
</organism>
<proteinExistence type="predicted"/>
<evidence type="ECO:0000313" key="2">
    <source>
        <dbReference type="EMBL" id="GFR22679.1"/>
    </source>
</evidence>